<dbReference type="EMBL" id="JAJATZ010000005">
    <property type="protein sequence ID" value="MCB5199978.1"/>
    <property type="molecule type" value="Genomic_DNA"/>
</dbReference>
<name>A0ABS8BWA9_9RHOB</name>
<dbReference type="Proteomes" id="UP001138961">
    <property type="component" value="Unassembled WGS sequence"/>
</dbReference>
<keyword evidence="3" id="KW-1185">Reference proteome</keyword>
<organism evidence="2 3">
    <name type="scientific">Loktanella gaetbuli</name>
    <dbReference type="NCBI Taxonomy" id="2881335"/>
    <lineage>
        <taxon>Bacteria</taxon>
        <taxon>Pseudomonadati</taxon>
        <taxon>Pseudomonadota</taxon>
        <taxon>Alphaproteobacteria</taxon>
        <taxon>Rhodobacterales</taxon>
        <taxon>Roseobacteraceae</taxon>
        <taxon>Loktanella</taxon>
    </lineage>
</organism>
<feature type="region of interest" description="Disordered" evidence="1">
    <location>
        <begin position="26"/>
        <end position="45"/>
    </location>
</feature>
<accession>A0ABS8BWA9</accession>
<dbReference type="RefSeq" id="WP_226748610.1">
    <property type="nucleotide sequence ID" value="NZ_JAJATZ010000005.1"/>
</dbReference>
<reference evidence="2" key="1">
    <citation type="submission" date="2021-10" db="EMBL/GenBank/DDBJ databases">
        <title>Loktanella gaetbuli sp. nov., isolated from a tidal flat.</title>
        <authorList>
            <person name="Park S."/>
            <person name="Yoon J.-H."/>
        </authorList>
    </citation>
    <scope>NUCLEOTIDE SEQUENCE</scope>
    <source>
        <strain evidence="2">TSTF-M6</strain>
    </source>
</reference>
<proteinExistence type="predicted"/>
<sequence>MTLSGLFNRLLRYLARRGLRDATRLIPSESTRIAQPTRPAPPPQGQMRLHLFGANFDSQAAAEAFCLSPPGTELPSALTQQLSGAFVDDAQVEAVHDDIPNRLAEFLDPEGVDDVLLRLAGDNTLIILTELAFGGLPYTLDDTADLTYLGDITVAV</sequence>
<evidence type="ECO:0000313" key="2">
    <source>
        <dbReference type="EMBL" id="MCB5199978.1"/>
    </source>
</evidence>
<evidence type="ECO:0000256" key="1">
    <source>
        <dbReference type="SAM" id="MobiDB-lite"/>
    </source>
</evidence>
<protein>
    <submittedName>
        <fullName evidence="2">Uncharacterized protein</fullName>
    </submittedName>
</protein>
<evidence type="ECO:0000313" key="3">
    <source>
        <dbReference type="Proteomes" id="UP001138961"/>
    </source>
</evidence>
<comment type="caution">
    <text evidence="2">The sequence shown here is derived from an EMBL/GenBank/DDBJ whole genome shotgun (WGS) entry which is preliminary data.</text>
</comment>
<gene>
    <name evidence="2" type="ORF">LGQ03_12080</name>
</gene>